<feature type="compositionally biased region" description="Polar residues" evidence="1">
    <location>
        <begin position="249"/>
        <end position="265"/>
    </location>
</feature>
<feature type="region of interest" description="Disordered" evidence="1">
    <location>
        <begin position="213"/>
        <end position="272"/>
    </location>
</feature>
<gene>
    <name evidence="3" type="ORF">CSUB01_04530</name>
</gene>
<dbReference type="eggNOG" id="ENOG502SINF">
    <property type="taxonomic scope" value="Eukaryota"/>
</dbReference>
<dbReference type="InterPro" id="IPR012334">
    <property type="entry name" value="Pectin_lyas_fold"/>
</dbReference>
<dbReference type="PANTHER" id="PTHR33928:SF2">
    <property type="entry name" value="PECTATE LYASE SUPERFAMILY PROTEIN DOMAIN-CONTAINING PROTEIN-RELATED"/>
    <property type="match status" value="1"/>
</dbReference>
<evidence type="ECO:0000313" key="4">
    <source>
        <dbReference type="Proteomes" id="UP000027238"/>
    </source>
</evidence>
<dbReference type="HOGENOM" id="CLU_002540_0_2_1"/>
<dbReference type="PANTHER" id="PTHR33928">
    <property type="entry name" value="POLYGALACTURONASE QRT3"/>
    <property type="match status" value="1"/>
</dbReference>
<dbReference type="InterPro" id="IPR011050">
    <property type="entry name" value="Pectin_lyase_fold/virulence"/>
</dbReference>
<dbReference type="STRING" id="1173701.A0A066WWM2"/>
<dbReference type="Proteomes" id="UP000027238">
    <property type="component" value="Unassembled WGS sequence"/>
</dbReference>
<feature type="compositionally biased region" description="Low complexity" evidence="1">
    <location>
        <begin position="1211"/>
        <end position="1232"/>
    </location>
</feature>
<evidence type="ECO:0000259" key="2">
    <source>
        <dbReference type="Pfam" id="PF12708"/>
    </source>
</evidence>
<organism evidence="3 4">
    <name type="scientific">Colletotrichum sublineola</name>
    <name type="common">Sorghum anthracnose fungus</name>
    <dbReference type="NCBI Taxonomy" id="1173701"/>
    <lineage>
        <taxon>Eukaryota</taxon>
        <taxon>Fungi</taxon>
        <taxon>Dikarya</taxon>
        <taxon>Ascomycota</taxon>
        <taxon>Pezizomycotina</taxon>
        <taxon>Sordariomycetes</taxon>
        <taxon>Hypocreomycetidae</taxon>
        <taxon>Glomerellales</taxon>
        <taxon>Glomerellaceae</taxon>
        <taxon>Colletotrichum</taxon>
        <taxon>Colletotrichum graminicola species complex</taxon>
    </lineage>
</organism>
<reference evidence="4" key="1">
    <citation type="journal article" date="2014" name="Genome Announc.">
        <title>Draft genome sequence of Colletotrichum sublineola, a destructive pathogen of cultivated sorghum.</title>
        <authorList>
            <person name="Baroncelli R."/>
            <person name="Sanz-Martin J.M."/>
            <person name="Rech G.E."/>
            <person name="Sukno S.A."/>
            <person name="Thon M.R."/>
        </authorList>
    </citation>
    <scope>NUCLEOTIDE SEQUENCE [LARGE SCALE GENOMIC DNA]</scope>
    <source>
        <strain evidence="4">TX430BB</strain>
    </source>
</reference>
<feature type="domain" description="Rhamnogalacturonase A/B/Epimerase-like pectate lyase" evidence="2">
    <location>
        <begin position="388"/>
        <end position="597"/>
    </location>
</feature>
<evidence type="ECO:0000256" key="1">
    <source>
        <dbReference type="SAM" id="MobiDB-lite"/>
    </source>
</evidence>
<comment type="caution">
    <text evidence="3">The sequence shown here is derived from an EMBL/GenBank/DDBJ whole genome shotgun (WGS) entry which is preliminary data.</text>
</comment>
<evidence type="ECO:0000313" key="3">
    <source>
        <dbReference type="EMBL" id="KDN59814.1"/>
    </source>
</evidence>
<dbReference type="EMBL" id="JMSE01001591">
    <property type="protein sequence ID" value="KDN59814.1"/>
    <property type="molecule type" value="Genomic_DNA"/>
</dbReference>
<dbReference type="Gene3D" id="2.160.20.10">
    <property type="entry name" value="Single-stranded right-handed beta-helix, Pectin lyase-like"/>
    <property type="match status" value="2"/>
</dbReference>
<dbReference type="CDD" id="cd23668">
    <property type="entry name" value="GH55_beta13glucanase-like"/>
    <property type="match status" value="1"/>
</dbReference>
<dbReference type="OrthoDB" id="1046782at2759"/>
<dbReference type="Pfam" id="PF12708">
    <property type="entry name" value="Pect-lyase_RHGA_epim"/>
    <property type="match status" value="2"/>
</dbReference>
<feature type="region of interest" description="Disordered" evidence="1">
    <location>
        <begin position="1211"/>
        <end position="1247"/>
    </location>
</feature>
<dbReference type="GO" id="GO:0004650">
    <property type="term" value="F:polygalacturonase activity"/>
    <property type="evidence" value="ECO:0007669"/>
    <property type="project" value="InterPro"/>
</dbReference>
<sequence>MRHDGAWYTTELEPGTDIIEIKARPAMNGRPAEISKVRYSCEEFPAATWVEGGSGIGFANPAFTRCAGFSCRPGAKSEQNWQGQSHNNLRRELLSQIKQRKDDFGHFPWFKSDAKEGVAFFHIRFDSRIDNVAARVVTYQDPDLSGIVSERLTRQGLRRSEQDNNTSSIKPEHLTVDDLLAYVEAGRATQITVPVNESNLAWSDMEGMGMGMPGLFGESRWNDDEDEDVDKSTGFSVHQTRQEPKEGSGANQPATSRTSRSTITPNLKRADSKDIMRARRIVQDAITQSSKLNAARFAKPRRNTYVRKTQVTATAGRFTMANSTTSSPPLLRITDEIADVAALVAEADASGQIGNLTRRAAGSGTFWMGNIARKGTVPWGEDSGYKVFRNVLDYGAVGDGVTDDTKAIKLAMMDGKRCGEKCNGSTTKNAIIYFPPGTYLISTTIPLPYGTQVIGDANDRPRLKAAPEFVGLGVLSTDEYTGEGGTGIDGGDPQYYVNTANFYRQIRNVIIDVSGTGNDRDTACLHYQVAQATSLQNVELVAAPGSKQVGIHAENGSGGGISDVVFKGGAVGIYGGNQQFTAQRLSFDGCTIGVHVSFSNGGRIGNYRRPSTLVDADGKYFERERPQYEGYSLGDFVHVKDLGAIGDGVTDDTVAFQAALYSSQGKVLFVDAGSYILTSTVTVPMGTKIVGETWSQLVASGSYFADASNPKVMLKVGNPGDVGNIEIQDLIFTSRGPTAGLVLVEWNIEAASPGSTGLWDCHVRIGGATGTNLTPAECPPVTSGINQGCNAASLMFHLTPSGSGYFENMWLWVADHMIDDPNLDDSSNPMVQTSIYVARGFLIESTKPTWLYATASEHALFYQYNLHRAKNIFAGMLQTESPYYQLPADATAACAIRGSCGQLPSGCDQSWAVMVRESENVFVAGAGVYSWFSTYSQSCIDTQECQKALVLLESNRASVRFQNLVTIGAKYMAVMDGQEILAIDNLNVKIHPSWSQISILDVSSTGSQFNDLVWLDPAIWKMEQPQFTCLPPCHVKVLPWTGATSTVNYPLITVSAGSWTSTITKAPLTISQWVFKPVTLTQGAANGKFKRQKPAAFWPVPALTPSWPAVVYTGPDGSATTTAPTVAFPTPPASIGPDAVAPPVGSWPKRNIQPYFGQMDQPWVQECDYFDFDCFSGSKPWLYGDNSTGQDDGTFLDDDYDENWHEALTTCPDATSTSTTSATVSKTVTISTPEPSPKEEGNPKNNEVSCYNEGGKTEHVRMDSAANSFCNGLRTAGSVLTAPFVRSSSFEFPYNGGIGTISIRIRLDISDGCEWKWDYNECRRYLTVPVDSCNCGGINDKQGGTVRNKCYSWTIDPNVKL</sequence>
<dbReference type="SUPFAM" id="SSF51126">
    <property type="entry name" value="Pectin lyase-like"/>
    <property type="match status" value="2"/>
</dbReference>
<protein>
    <submittedName>
        <fullName evidence="3">Putative LysM domain-containing protein</fullName>
    </submittedName>
</protein>
<accession>A0A066WWM2</accession>
<proteinExistence type="predicted"/>
<dbReference type="InterPro" id="IPR039279">
    <property type="entry name" value="QRT3-like"/>
</dbReference>
<name>A0A066WWM2_COLSU</name>
<dbReference type="InterPro" id="IPR024535">
    <property type="entry name" value="RHGA/B-epi-like_pectate_lyase"/>
</dbReference>
<feature type="domain" description="Rhamnogalacturonase A/B/Epimerase-like pectate lyase" evidence="2">
    <location>
        <begin position="636"/>
        <end position="696"/>
    </location>
</feature>
<keyword evidence="4" id="KW-1185">Reference proteome</keyword>